<dbReference type="AlphaFoldDB" id="A0AAE9JKX0"/>
<keyword evidence="3" id="KW-1185">Reference proteome</keyword>
<evidence type="ECO:0000313" key="2">
    <source>
        <dbReference type="EMBL" id="UMM33930.1"/>
    </source>
</evidence>
<evidence type="ECO:0000256" key="1">
    <source>
        <dbReference type="SAM" id="MobiDB-lite"/>
    </source>
</evidence>
<reference evidence="2 3" key="1">
    <citation type="submission" date="2022-04" db="EMBL/GenBank/DDBJ databases">
        <title>Chromosome-level reference genomes for two strains of Caenorhabditis briggsae: an improved platform for comparative genomics.</title>
        <authorList>
            <person name="Stevens L."/>
            <person name="Andersen E."/>
        </authorList>
    </citation>
    <scope>NUCLEOTIDE SEQUENCE [LARGE SCALE GENOMIC DNA]</scope>
    <source>
        <strain evidence="2">VX34</strain>
        <tissue evidence="2">Whole-organism</tissue>
    </source>
</reference>
<feature type="region of interest" description="Disordered" evidence="1">
    <location>
        <begin position="21"/>
        <end position="50"/>
    </location>
</feature>
<organism evidence="2 3">
    <name type="scientific">Caenorhabditis briggsae</name>
    <dbReference type="NCBI Taxonomy" id="6238"/>
    <lineage>
        <taxon>Eukaryota</taxon>
        <taxon>Metazoa</taxon>
        <taxon>Ecdysozoa</taxon>
        <taxon>Nematoda</taxon>
        <taxon>Chromadorea</taxon>
        <taxon>Rhabditida</taxon>
        <taxon>Rhabditina</taxon>
        <taxon>Rhabditomorpha</taxon>
        <taxon>Rhabditoidea</taxon>
        <taxon>Rhabditidae</taxon>
        <taxon>Peloderinae</taxon>
        <taxon>Caenorhabditis</taxon>
    </lineage>
</organism>
<proteinExistence type="predicted"/>
<gene>
    <name evidence="2" type="ORF">L5515_007227</name>
</gene>
<dbReference type="Proteomes" id="UP000829354">
    <property type="component" value="Chromosome V"/>
</dbReference>
<feature type="compositionally biased region" description="Basic and acidic residues" evidence="1">
    <location>
        <begin position="22"/>
        <end position="50"/>
    </location>
</feature>
<sequence length="70" mass="8209">MELQEVDIKTKEDSTVVLNLETKVDSKEDQEDSTKEVSTREDSIRELDSKDNSINKEDKYIGFYDMSIRF</sequence>
<dbReference type="EMBL" id="CP092624">
    <property type="protein sequence ID" value="UMM33930.1"/>
    <property type="molecule type" value="Genomic_DNA"/>
</dbReference>
<name>A0AAE9JKX0_CAEBR</name>
<accession>A0AAE9JKX0</accession>
<protein>
    <submittedName>
        <fullName evidence="2">Uncharacterized protein</fullName>
    </submittedName>
</protein>
<evidence type="ECO:0000313" key="3">
    <source>
        <dbReference type="Proteomes" id="UP000829354"/>
    </source>
</evidence>